<proteinExistence type="predicted"/>
<protein>
    <recommendedName>
        <fullName evidence="3">FCP1 homology domain-containing protein</fullName>
    </recommendedName>
</protein>
<dbReference type="Gene3D" id="3.40.50.1000">
    <property type="entry name" value="HAD superfamily/HAD-like"/>
    <property type="match status" value="1"/>
</dbReference>
<accession>A0A1G2M6A4</accession>
<reference evidence="1 2" key="1">
    <citation type="journal article" date="2016" name="Nat. Commun.">
        <title>Thousands of microbial genomes shed light on interconnected biogeochemical processes in an aquifer system.</title>
        <authorList>
            <person name="Anantharaman K."/>
            <person name="Brown C.T."/>
            <person name="Hug L.A."/>
            <person name="Sharon I."/>
            <person name="Castelle C.J."/>
            <person name="Probst A.J."/>
            <person name="Thomas B.C."/>
            <person name="Singh A."/>
            <person name="Wilkins M.J."/>
            <person name="Karaoz U."/>
            <person name="Brodie E.L."/>
            <person name="Williams K.H."/>
            <person name="Hubbard S.S."/>
            <person name="Banfield J.F."/>
        </authorList>
    </citation>
    <scope>NUCLEOTIDE SEQUENCE [LARGE SCALE GENOMIC DNA]</scope>
</reference>
<evidence type="ECO:0000313" key="2">
    <source>
        <dbReference type="Proteomes" id="UP000178873"/>
    </source>
</evidence>
<comment type="caution">
    <text evidence="1">The sequence shown here is derived from an EMBL/GenBank/DDBJ whole genome shotgun (WGS) entry which is preliminary data.</text>
</comment>
<gene>
    <name evidence="1" type="ORF">A2664_00270</name>
</gene>
<dbReference type="InterPro" id="IPR036412">
    <property type="entry name" value="HAD-like_sf"/>
</dbReference>
<organism evidence="1 2">
    <name type="scientific">Candidatus Taylorbacteria bacterium RIFCSPHIGHO2_01_FULL_46_22b</name>
    <dbReference type="NCBI Taxonomy" id="1802301"/>
    <lineage>
        <taxon>Bacteria</taxon>
        <taxon>Candidatus Tayloriibacteriota</taxon>
    </lineage>
</organism>
<dbReference type="Proteomes" id="UP000178873">
    <property type="component" value="Unassembled WGS sequence"/>
</dbReference>
<dbReference type="SUPFAM" id="SSF56784">
    <property type="entry name" value="HAD-like"/>
    <property type="match status" value="1"/>
</dbReference>
<name>A0A1G2M6A4_9BACT</name>
<dbReference type="AlphaFoldDB" id="A0A1G2M6A4"/>
<dbReference type="InterPro" id="IPR023198">
    <property type="entry name" value="PGP-like_dom2"/>
</dbReference>
<sequence length="195" mass="22825">MKPLLLIDFYRTLSHDKFWRGLEKELREKVEHFIFGLHPELVEEWMEGKRTSEEINQLVAKEFSLDYGRLWEIFVSDAKTMHIEKSDLDAISLLREKHRVILVTDNMDSFGRFTIPAQRLNTYFDEIVSSHSHRARKNRELFENIVSGHRADISKSVLIDDSSEHCQAFTDIGGKAFQATDTHSLGFWLERLKGD</sequence>
<dbReference type="STRING" id="1802301.A2664_00270"/>
<evidence type="ECO:0000313" key="1">
    <source>
        <dbReference type="EMBL" id="OHA18649.1"/>
    </source>
</evidence>
<evidence type="ECO:0008006" key="3">
    <source>
        <dbReference type="Google" id="ProtNLM"/>
    </source>
</evidence>
<dbReference type="EMBL" id="MHRF01000003">
    <property type="protein sequence ID" value="OHA18649.1"/>
    <property type="molecule type" value="Genomic_DNA"/>
</dbReference>
<dbReference type="InterPro" id="IPR023214">
    <property type="entry name" value="HAD_sf"/>
</dbReference>
<dbReference type="Gene3D" id="1.10.150.240">
    <property type="entry name" value="Putative phosphatase, domain 2"/>
    <property type="match status" value="1"/>
</dbReference>